<dbReference type="VEuPathDB" id="VectorBase:AALB20_037600"/>
<dbReference type="PANTHER" id="PTHR14690:SF0">
    <property type="entry name" value="IQ MOTIF CONTAINING WITH AAA DOMAIN 1"/>
    <property type="match status" value="1"/>
</dbReference>
<dbReference type="Pfam" id="PF00004">
    <property type="entry name" value="AAA"/>
    <property type="match status" value="1"/>
</dbReference>
<dbReference type="GO" id="GO:0016887">
    <property type="term" value="F:ATP hydrolysis activity"/>
    <property type="evidence" value="ECO:0007669"/>
    <property type="project" value="InterPro"/>
</dbReference>
<evidence type="ECO:0000256" key="1">
    <source>
        <dbReference type="SAM" id="MobiDB-lite"/>
    </source>
</evidence>
<keyword evidence="4" id="KW-1185">Reference proteome</keyword>
<dbReference type="Gene3D" id="3.40.50.300">
    <property type="entry name" value="P-loop containing nucleotide triphosphate hydrolases"/>
    <property type="match status" value="1"/>
</dbReference>
<dbReference type="Gene3D" id="1.10.8.60">
    <property type="match status" value="1"/>
</dbReference>
<feature type="region of interest" description="Disordered" evidence="1">
    <location>
        <begin position="631"/>
        <end position="659"/>
    </location>
</feature>
<dbReference type="InterPro" id="IPR003959">
    <property type="entry name" value="ATPase_AAA_core"/>
</dbReference>
<dbReference type="InterPro" id="IPR027417">
    <property type="entry name" value="P-loop_NTPase"/>
</dbReference>
<name>A0A182G0A5_ANOAL</name>
<accession>A0A182G0A5</accession>
<dbReference type="VEuPathDB" id="VectorBase:AALB015684"/>
<dbReference type="Proteomes" id="UP000069272">
    <property type="component" value="Chromosome 3R"/>
</dbReference>
<dbReference type="STRING" id="7167.A0A182G0A5"/>
<evidence type="ECO:0000313" key="4">
    <source>
        <dbReference type="Proteomes" id="UP000069272"/>
    </source>
</evidence>
<feature type="compositionally biased region" description="Basic residues" evidence="1">
    <location>
        <begin position="633"/>
        <end position="655"/>
    </location>
</feature>
<feature type="domain" description="ATPase AAA-type core" evidence="2">
    <location>
        <begin position="740"/>
        <end position="868"/>
    </location>
</feature>
<protein>
    <recommendedName>
        <fullName evidence="2">ATPase AAA-type core domain-containing protein</fullName>
    </recommendedName>
</protein>
<dbReference type="InterPro" id="IPR052267">
    <property type="entry name" value="N-DRC_Component"/>
</dbReference>
<dbReference type="SUPFAM" id="SSF52540">
    <property type="entry name" value="P-loop containing nucleoside triphosphate hydrolases"/>
    <property type="match status" value="1"/>
</dbReference>
<dbReference type="GO" id="GO:0005524">
    <property type="term" value="F:ATP binding"/>
    <property type="evidence" value="ECO:0007669"/>
    <property type="project" value="InterPro"/>
</dbReference>
<organism evidence="3 4">
    <name type="scientific">Anopheles albimanus</name>
    <name type="common">New world malaria mosquito</name>
    <dbReference type="NCBI Taxonomy" id="7167"/>
    <lineage>
        <taxon>Eukaryota</taxon>
        <taxon>Metazoa</taxon>
        <taxon>Ecdysozoa</taxon>
        <taxon>Arthropoda</taxon>
        <taxon>Hexapoda</taxon>
        <taxon>Insecta</taxon>
        <taxon>Pterygota</taxon>
        <taxon>Neoptera</taxon>
        <taxon>Endopterygota</taxon>
        <taxon>Diptera</taxon>
        <taxon>Nematocera</taxon>
        <taxon>Culicoidea</taxon>
        <taxon>Culicidae</taxon>
        <taxon>Anophelinae</taxon>
        <taxon>Anopheles</taxon>
    </lineage>
</organism>
<evidence type="ECO:0000313" key="3">
    <source>
        <dbReference type="EnsemblMetazoa" id="AALB015684-PA"/>
    </source>
</evidence>
<evidence type="ECO:0000259" key="2">
    <source>
        <dbReference type="Pfam" id="PF00004"/>
    </source>
</evidence>
<dbReference type="AlphaFoldDB" id="A0A182G0A5"/>
<proteinExistence type="predicted"/>
<sequence>MAQAKGIAKFWIATSKQIEDVLSREQFVQAAESTKDVRTVHRLVSDLYCRYVQLCRSLEHCYDQTLQVQKREVVQYLLEASNTRLLELGAMLKDIELSDFVYIDGALQELHLIPDDVQAVRPCYFPAKRPPHLQELLCSKRLERFNPASDNSTDEEEEKEQQDNSLENGEQREERSASAKLKRPTVKRDRRKERLQWAIQLILAHEKARQARVLRTNYRLHPDRYFPKPIHEEVVNVPYEFSFRPGQQMLFPVKRTVFDWNFQMEQKDLVAFAYYKPPGWQDEAVTDQVAVKPSTVDSSRINAAQSDKLDTALALAEAEALRVADEECQKQKLNRAARRIHRCWRGWRAAKARKRARYERSRFLGLFDDQKPIDRTPMVAVDRARTERRNQKVAFDQRFLEAVADERARILRTRGPALLEDITDLVRAWFRQWYDEAHAFDVIPEPFQGGTVLIVRGETRTPMEYLEGERLKRLEKLKSPEQRKKEADARKTARELELSKKREEKERAKELAREKRARQKKEGKTYDFSDPEFVSNAYRKSCDGGYDWRSVISSLFPLASLLVILGETLHRYRKDWAFIGEMENVTELPIMEWIRLEQFAEIHQELHADVHDLLKAERELLQQALCVDERQKYKPPKAPRPPKAKKGDSKKKKKNREPIDLTADRTVESLFEELVNGNVIKAYQKRTIDEFVGDLNYAAYERRQRFEQDPPAGLGEIRTIVRSFLYGMGPLATIPKPRSLCLVAPSGYGKTLLLEAICHETDSVLFDLSVESCQPIPDPGMPAFLQMILKVARLLQPSVIALEEVHRAFYKKVPATEAHQQPTKLGKWLLKMIVKQLKPDDRILLVGTTDRPWVAKVGPLKKCFDKFLIFPRPDYGSTVLLWKRALLPFPSVPRDLDLSALATVTKGYSPGQILRCAREVLTIRRRMQFGRRPLRVEEFVDHFLSQTPQPLRPIADREYERFVKWHRKIDKLAKQRAKLMREREEAANPKSKVKPN</sequence>
<feature type="region of interest" description="Disordered" evidence="1">
    <location>
        <begin position="146"/>
        <end position="187"/>
    </location>
</feature>
<reference evidence="3 4" key="1">
    <citation type="journal article" date="2017" name="G3 (Bethesda)">
        <title>The Physical Genome Mapping of Anopheles albimanus Corrected Scaffold Misassemblies and Identified Interarm Rearrangements in Genus Anopheles.</title>
        <authorList>
            <person name="Artemov G.N."/>
            <person name="Peery A.N."/>
            <person name="Jiang X."/>
            <person name="Tu Z."/>
            <person name="Stegniy V.N."/>
            <person name="Sharakhova M.V."/>
            <person name="Sharakhov I.V."/>
        </authorList>
    </citation>
    <scope>NUCLEOTIDE SEQUENCE [LARGE SCALE GENOMIC DNA]</scope>
    <source>
        <strain evidence="3 4">ALBI9_A</strain>
    </source>
</reference>
<reference evidence="3" key="2">
    <citation type="submission" date="2022-08" db="UniProtKB">
        <authorList>
            <consortium name="EnsemblMetazoa"/>
        </authorList>
    </citation>
    <scope>IDENTIFICATION</scope>
    <source>
        <strain evidence="3">STECLA/ALBI9_A</strain>
    </source>
</reference>
<dbReference type="EnsemblMetazoa" id="AALB015684-RA">
    <property type="protein sequence ID" value="AALB015684-PA"/>
    <property type="gene ID" value="AALB015684"/>
</dbReference>
<feature type="region of interest" description="Disordered" evidence="1">
    <location>
        <begin position="477"/>
        <end position="523"/>
    </location>
</feature>
<dbReference type="PANTHER" id="PTHR14690">
    <property type="entry name" value="IQ MOTIF CONTAINING WITH AAA DOMAIN 1"/>
    <property type="match status" value="1"/>
</dbReference>